<feature type="non-terminal residue" evidence="1">
    <location>
        <position position="84"/>
    </location>
</feature>
<name>A0ABV1WCQ9_9ACTN</name>
<protein>
    <recommendedName>
        <fullName evidence="3">Bacterial transcriptional activator domain-containing protein</fullName>
    </recommendedName>
</protein>
<proteinExistence type="predicted"/>
<comment type="caution">
    <text evidence="1">The sequence shown here is derived from an EMBL/GenBank/DDBJ whole genome shotgun (WGS) entry which is preliminary data.</text>
</comment>
<evidence type="ECO:0000313" key="2">
    <source>
        <dbReference type="Proteomes" id="UP001458415"/>
    </source>
</evidence>
<reference evidence="1 2" key="1">
    <citation type="submission" date="2024-06" db="EMBL/GenBank/DDBJ databases">
        <title>The Natural Products Discovery Center: Release of the First 8490 Sequenced Strains for Exploring Actinobacteria Biosynthetic Diversity.</title>
        <authorList>
            <person name="Kalkreuter E."/>
            <person name="Kautsar S.A."/>
            <person name="Yang D."/>
            <person name="Bader C.D."/>
            <person name="Teijaro C.N."/>
            <person name="Fluegel L."/>
            <person name="Davis C.M."/>
            <person name="Simpson J.R."/>
            <person name="Lauterbach L."/>
            <person name="Steele A.D."/>
            <person name="Gui C."/>
            <person name="Meng S."/>
            <person name="Li G."/>
            <person name="Viehrig K."/>
            <person name="Ye F."/>
            <person name="Su P."/>
            <person name="Kiefer A.F."/>
            <person name="Nichols A."/>
            <person name="Cepeda A.J."/>
            <person name="Yan W."/>
            <person name="Fan B."/>
            <person name="Jiang Y."/>
            <person name="Adhikari A."/>
            <person name="Zheng C.-J."/>
            <person name="Schuster L."/>
            <person name="Cowan T.M."/>
            <person name="Smanski M.J."/>
            <person name="Chevrette M.G."/>
            <person name="De Carvalho L.P.S."/>
            <person name="Shen B."/>
        </authorList>
    </citation>
    <scope>NUCLEOTIDE SEQUENCE [LARGE SCALE GENOMIC DNA]</scope>
    <source>
        <strain evidence="1 2">NPDC000634</strain>
    </source>
</reference>
<organism evidence="1 2">
    <name type="scientific">Streptomyces carpinensis</name>
    <dbReference type="NCBI Taxonomy" id="66369"/>
    <lineage>
        <taxon>Bacteria</taxon>
        <taxon>Bacillati</taxon>
        <taxon>Actinomycetota</taxon>
        <taxon>Actinomycetes</taxon>
        <taxon>Kitasatosporales</taxon>
        <taxon>Streptomycetaceae</taxon>
        <taxon>Streptomyces</taxon>
    </lineage>
</organism>
<keyword evidence="2" id="KW-1185">Reference proteome</keyword>
<dbReference type="Proteomes" id="UP001458415">
    <property type="component" value="Unassembled WGS sequence"/>
</dbReference>
<accession>A0ABV1WCQ9</accession>
<dbReference type="EMBL" id="JBEPCU010000914">
    <property type="protein sequence ID" value="MER6982009.1"/>
    <property type="molecule type" value="Genomic_DNA"/>
</dbReference>
<evidence type="ECO:0008006" key="3">
    <source>
        <dbReference type="Google" id="ProtNLM"/>
    </source>
</evidence>
<evidence type="ECO:0000313" key="1">
    <source>
        <dbReference type="EMBL" id="MER6982009.1"/>
    </source>
</evidence>
<sequence length="84" mass="9178">MPPTIRDAMLERVGRLHPDTRTVRFERALGGRQAPAPQASVVLCRAILAEAQGRLADAAALFAEAAGAWQCLPRPYDVLLARER</sequence>
<gene>
    <name evidence="1" type="ORF">ABT317_34840</name>
</gene>